<keyword evidence="3" id="KW-0813">Transport</keyword>
<keyword evidence="6 7" id="KW-0472">Membrane</keyword>
<dbReference type="RefSeq" id="YP_009314461.1">
    <property type="nucleotide sequence ID" value="NC_031662.1"/>
</dbReference>
<feature type="transmembrane region" description="Helical" evidence="7">
    <location>
        <begin position="43"/>
        <end position="67"/>
    </location>
</feature>
<dbReference type="PANTHER" id="PTHR30188:SF4">
    <property type="entry name" value="PROTEIN TRIGALACTOSYLDIACYLGLYCEROL 1, CHLOROPLASTIC"/>
    <property type="match status" value="1"/>
</dbReference>
<reference evidence="8" key="2">
    <citation type="submission" date="2016-10" db="EMBL/GenBank/DDBJ databases">
        <authorList>
            <person name="de Groot N.N."/>
        </authorList>
    </citation>
    <scope>NUCLEOTIDE SEQUENCE</scope>
    <source>
        <strain evidence="8">J.0256</strain>
    </source>
</reference>
<evidence type="ECO:0000256" key="5">
    <source>
        <dbReference type="ARBA" id="ARBA00022989"/>
    </source>
</evidence>
<evidence type="ECO:0000313" key="8">
    <source>
        <dbReference type="EMBL" id="SCW22715.1"/>
    </source>
</evidence>
<dbReference type="GO" id="GO:0005548">
    <property type="term" value="F:phospholipid transporter activity"/>
    <property type="evidence" value="ECO:0007669"/>
    <property type="project" value="TreeGrafter"/>
</dbReference>
<evidence type="ECO:0008006" key="9">
    <source>
        <dbReference type="Google" id="ProtNLM"/>
    </source>
</evidence>
<dbReference type="EMBL" id="LT622870">
    <property type="protein sequence ID" value="SCW22715.1"/>
    <property type="molecule type" value="Genomic_DNA"/>
</dbReference>
<sequence>MILLKLSLREWFDRLQISFSIIIHLLRLSFYSKRKVYHLLNQVKIMGVGSLTIVILTACFIGMIFTFQVARELTYISATELVGSILTVTFVRELSPVLTAIIVTGRIGSAFTAEIASMKVTEQIDVLYVLNIDPIQYLVIPRIYASFIMLPLLNTLGLASSISASIFISAVLYNISPLIFLNSSYSSLLFLDFIYSFIKTIIFGLIIGVISCSWGLATQGGSINVGRATTSSVVTTLLAIFIADFVLSLLMFRNSGSLLY</sequence>
<gene>
    <name evidence="8" type="primary">ycf63</name>
    <name evidence="8" type="ORF">J0256_48</name>
</gene>
<reference evidence="8" key="1">
    <citation type="submission" date="2016-10" db="EMBL/GenBank/DDBJ databases">
        <title>Chloroplast genomes as a tool to resolve red algal phylogenies: a case study in the Nemaliales.</title>
        <authorList>
            <person name="Costa J.F."/>
            <person name="Lin S.M."/>
            <person name="Macaya E.C."/>
            <person name="Fernandez-Garcia C."/>
            <person name="Verbruggen H."/>
        </authorList>
    </citation>
    <scope>NUCLEOTIDE SEQUENCE</scope>
    <source>
        <strain evidence="8">J.0256</strain>
    </source>
</reference>
<feature type="transmembrane region" description="Helical" evidence="7">
    <location>
        <begin position="228"/>
        <end position="252"/>
    </location>
</feature>
<organism evidence="8">
    <name type="scientific">Liagoropsis maxima</name>
    <dbReference type="NCBI Taxonomy" id="1653392"/>
    <lineage>
        <taxon>Eukaryota</taxon>
        <taxon>Rhodophyta</taxon>
        <taxon>Florideophyceae</taxon>
        <taxon>Nemaliophycidae</taxon>
        <taxon>Nemaliales</taxon>
        <taxon>Liagoraceae</taxon>
        <taxon>Liagoropsis</taxon>
    </lineage>
</organism>
<comment type="similarity">
    <text evidence="2 7">Belongs to the MlaE permease family.</text>
</comment>
<feature type="transmembrane region" description="Helical" evidence="7">
    <location>
        <begin position="193"/>
        <end position="216"/>
    </location>
</feature>
<geneLocation type="chloroplast" evidence="8"/>
<dbReference type="GO" id="GO:0043190">
    <property type="term" value="C:ATP-binding cassette (ABC) transporter complex"/>
    <property type="evidence" value="ECO:0007669"/>
    <property type="project" value="InterPro"/>
</dbReference>
<proteinExistence type="inferred from homology"/>
<keyword evidence="8" id="KW-0934">Plastid</keyword>
<feature type="transmembrane region" description="Helical" evidence="7">
    <location>
        <begin position="152"/>
        <end position="173"/>
    </location>
</feature>
<dbReference type="InterPro" id="IPR030802">
    <property type="entry name" value="Permease_MalE"/>
</dbReference>
<keyword evidence="5 7" id="KW-1133">Transmembrane helix</keyword>
<keyword evidence="4 7" id="KW-0812">Transmembrane</keyword>
<comment type="subcellular location">
    <subcellularLocation>
        <location evidence="1">Membrane</location>
        <topology evidence="1">Multi-pass membrane protein</topology>
    </subcellularLocation>
</comment>
<feature type="transmembrane region" description="Helical" evidence="7">
    <location>
        <begin position="15"/>
        <end position="31"/>
    </location>
</feature>
<dbReference type="GeneID" id="30000959"/>
<evidence type="ECO:0000256" key="4">
    <source>
        <dbReference type="ARBA" id="ARBA00022692"/>
    </source>
</evidence>
<dbReference type="AlphaFoldDB" id="A0A1G4NVQ9"/>
<evidence type="ECO:0000256" key="6">
    <source>
        <dbReference type="ARBA" id="ARBA00023136"/>
    </source>
</evidence>
<dbReference type="InterPro" id="IPR003453">
    <property type="entry name" value="ABC_MlaE_roteobac"/>
</dbReference>
<evidence type="ECO:0000256" key="3">
    <source>
        <dbReference type="ARBA" id="ARBA00022448"/>
    </source>
</evidence>
<dbReference type="NCBIfam" id="TIGR00056">
    <property type="entry name" value="MlaE family lipid ABC transporter permease subunit"/>
    <property type="match status" value="1"/>
</dbReference>
<accession>A0A1G4NVQ9</accession>
<protein>
    <recommendedName>
        <fullName evidence="9">ABC transporter permease</fullName>
    </recommendedName>
</protein>
<dbReference type="Pfam" id="PF02405">
    <property type="entry name" value="MlaE"/>
    <property type="match status" value="1"/>
</dbReference>
<name>A0A1G4NVQ9_9FLOR</name>
<dbReference type="PANTHER" id="PTHR30188">
    <property type="entry name" value="ABC TRANSPORTER PERMEASE PROTEIN-RELATED"/>
    <property type="match status" value="1"/>
</dbReference>
<evidence type="ECO:0000256" key="2">
    <source>
        <dbReference type="ARBA" id="ARBA00007556"/>
    </source>
</evidence>
<evidence type="ECO:0000256" key="7">
    <source>
        <dbReference type="RuleBase" id="RU362044"/>
    </source>
</evidence>
<evidence type="ECO:0000256" key="1">
    <source>
        <dbReference type="ARBA" id="ARBA00004141"/>
    </source>
</evidence>
<keyword evidence="8" id="KW-0150">Chloroplast</keyword>